<protein>
    <submittedName>
        <fullName evidence="1">Uncharacterized protein</fullName>
    </submittedName>
</protein>
<evidence type="ECO:0000313" key="1">
    <source>
        <dbReference type="EMBL" id="KKN58850.1"/>
    </source>
</evidence>
<dbReference type="AlphaFoldDB" id="A0A0F9RQW6"/>
<comment type="caution">
    <text evidence="1">The sequence shown here is derived from an EMBL/GenBank/DDBJ whole genome shotgun (WGS) entry which is preliminary data.</text>
</comment>
<sequence>MMTFKEIESDLNTEIQELFSTFKEKYRSKTRSGEILMKLSNVLSKERYRKSKTINCVIDISYRGLEDET</sequence>
<reference evidence="1" key="1">
    <citation type="journal article" date="2015" name="Nature">
        <title>Complex archaea that bridge the gap between prokaryotes and eukaryotes.</title>
        <authorList>
            <person name="Spang A."/>
            <person name="Saw J.H."/>
            <person name="Jorgensen S.L."/>
            <person name="Zaremba-Niedzwiedzka K."/>
            <person name="Martijn J."/>
            <person name="Lind A.E."/>
            <person name="van Eijk R."/>
            <person name="Schleper C."/>
            <person name="Guy L."/>
            <person name="Ettema T.J."/>
        </authorList>
    </citation>
    <scope>NUCLEOTIDE SEQUENCE</scope>
</reference>
<name>A0A0F9RQW6_9ZZZZ</name>
<gene>
    <name evidence="1" type="ORF">LCGC14_0547570</name>
</gene>
<organism evidence="1">
    <name type="scientific">marine sediment metagenome</name>
    <dbReference type="NCBI Taxonomy" id="412755"/>
    <lineage>
        <taxon>unclassified sequences</taxon>
        <taxon>metagenomes</taxon>
        <taxon>ecological metagenomes</taxon>
    </lineage>
</organism>
<proteinExistence type="predicted"/>
<accession>A0A0F9RQW6</accession>
<dbReference type="EMBL" id="LAZR01000746">
    <property type="protein sequence ID" value="KKN58850.1"/>
    <property type="molecule type" value="Genomic_DNA"/>
</dbReference>